<organism evidence="2 3">
    <name type="scientific">Lentzea jiangxiensis</name>
    <dbReference type="NCBI Taxonomy" id="641025"/>
    <lineage>
        <taxon>Bacteria</taxon>
        <taxon>Bacillati</taxon>
        <taxon>Actinomycetota</taxon>
        <taxon>Actinomycetes</taxon>
        <taxon>Pseudonocardiales</taxon>
        <taxon>Pseudonocardiaceae</taxon>
        <taxon>Lentzea</taxon>
    </lineage>
</organism>
<evidence type="ECO:0000313" key="2">
    <source>
        <dbReference type="EMBL" id="SDP62822.1"/>
    </source>
</evidence>
<keyword evidence="3" id="KW-1185">Reference proteome</keyword>
<protein>
    <submittedName>
        <fullName evidence="2">Uncharacterized protein</fullName>
    </submittedName>
</protein>
<dbReference type="Proteomes" id="UP000199691">
    <property type="component" value="Unassembled WGS sequence"/>
</dbReference>
<feature type="region of interest" description="Disordered" evidence="1">
    <location>
        <begin position="1"/>
        <end position="28"/>
    </location>
</feature>
<reference evidence="3" key="1">
    <citation type="submission" date="2016-10" db="EMBL/GenBank/DDBJ databases">
        <authorList>
            <person name="Varghese N."/>
            <person name="Submissions S."/>
        </authorList>
    </citation>
    <scope>NUCLEOTIDE SEQUENCE [LARGE SCALE GENOMIC DNA]</scope>
    <source>
        <strain evidence="3">CGMCC 4.6609</strain>
    </source>
</reference>
<sequence>MLTHNKSPQTPELNMHPTANVEHLPSSVVTADDSDDMKIYQFDREASMDWFIGVGWTATAPGSAYRVQDEVLAA</sequence>
<dbReference type="EMBL" id="FNIX01000011">
    <property type="protein sequence ID" value="SDP62822.1"/>
    <property type="molecule type" value="Genomic_DNA"/>
</dbReference>
<evidence type="ECO:0000256" key="1">
    <source>
        <dbReference type="SAM" id="MobiDB-lite"/>
    </source>
</evidence>
<gene>
    <name evidence="2" type="ORF">SAMN05421507_111202</name>
</gene>
<proteinExistence type="predicted"/>
<dbReference type="STRING" id="641025.SAMN05421507_111202"/>
<accession>A0A1H0U951</accession>
<feature type="compositionally biased region" description="Polar residues" evidence="1">
    <location>
        <begin position="1"/>
        <end position="12"/>
    </location>
</feature>
<evidence type="ECO:0000313" key="3">
    <source>
        <dbReference type="Proteomes" id="UP000199691"/>
    </source>
</evidence>
<name>A0A1H0U951_9PSEU</name>
<dbReference type="AlphaFoldDB" id="A0A1H0U951"/>